<dbReference type="Gene3D" id="2.115.10.20">
    <property type="entry name" value="Glycosyl hydrolase domain, family 43"/>
    <property type="match status" value="1"/>
</dbReference>
<reference evidence="1 2" key="1">
    <citation type="submission" date="2016-10" db="EMBL/GenBank/DDBJ databases">
        <title>Paenibacillus species isolates.</title>
        <authorList>
            <person name="Beno S.M."/>
        </authorList>
    </citation>
    <scope>NUCLEOTIDE SEQUENCE [LARGE SCALE GENOMIC DNA]</scope>
    <source>
        <strain evidence="1 2">FSL H7-0710</strain>
    </source>
</reference>
<dbReference type="EMBL" id="MPTC01000002">
    <property type="protein sequence ID" value="OMD43509.1"/>
    <property type="molecule type" value="Genomic_DNA"/>
</dbReference>
<comment type="caution">
    <text evidence="1">The sequence shown here is derived from an EMBL/GenBank/DDBJ whole genome shotgun (WGS) entry which is preliminary data.</text>
</comment>
<sequence length="59" mass="6517">MGLRPGAWKGGWMGNGTVPIRIERSWLTLYHGALDEVMAVADIPLEDIFDTVSYEGPLI</sequence>
<accession>A0A1R0YYH1</accession>
<gene>
    <name evidence="1" type="ORF">BSK52_03620</name>
</gene>
<dbReference type="AlphaFoldDB" id="A0A1R0YYH1"/>
<organism evidence="1 2">
    <name type="scientific">Paenibacillus odorifer</name>
    <dbReference type="NCBI Taxonomy" id="189426"/>
    <lineage>
        <taxon>Bacteria</taxon>
        <taxon>Bacillati</taxon>
        <taxon>Bacillota</taxon>
        <taxon>Bacilli</taxon>
        <taxon>Bacillales</taxon>
        <taxon>Paenibacillaceae</taxon>
        <taxon>Paenibacillus</taxon>
    </lineage>
</organism>
<dbReference type="InterPro" id="IPR023296">
    <property type="entry name" value="Glyco_hydro_beta-prop_sf"/>
</dbReference>
<evidence type="ECO:0000313" key="2">
    <source>
        <dbReference type="Proteomes" id="UP000187439"/>
    </source>
</evidence>
<name>A0A1R0YYH1_9BACL</name>
<proteinExistence type="predicted"/>
<dbReference type="Proteomes" id="UP000187439">
    <property type="component" value="Unassembled WGS sequence"/>
</dbReference>
<evidence type="ECO:0000313" key="1">
    <source>
        <dbReference type="EMBL" id="OMD43509.1"/>
    </source>
</evidence>
<protein>
    <submittedName>
        <fullName evidence="1">Uncharacterized protein</fullName>
    </submittedName>
</protein>